<evidence type="ECO:0000313" key="3">
    <source>
        <dbReference type="Proteomes" id="UP000813427"/>
    </source>
</evidence>
<organism evidence="2 3">
    <name type="scientific">Fusarium tricinctum</name>
    <dbReference type="NCBI Taxonomy" id="61284"/>
    <lineage>
        <taxon>Eukaryota</taxon>
        <taxon>Fungi</taxon>
        <taxon>Dikarya</taxon>
        <taxon>Ascomycota</taxon>
        <taxon>Pezizomycotina</taxon>
        <taxon>Sordariomycetes</taxon>
        <taxon>Hypocreomycetidae</taxon>
        <taxon>Hypocreales</taxon>
        <taxon>Nectriaceae</taxon>
        <taxon>Fusarium</taxon>
        <taxon>Fusarium tricinctum species complex</taxon>
    </lineage>
</organism>
<keyword evidence="3" id="KW-1185">Reference proteome</keyword>
<evidence type="ECO:0000256" key="1">
    <source>
        <dbReference type="SAM" id="MobiDB-lite"/>
    </source>
</evidence>
<protein>
    <submittedName>
        <fullName evidence="2">Uncharacterized protein</fullName>
    </submittedName>
</protein>
<dbReference type="AlphaFoldDB" id="A0A8K0RNM8"/>
<gene>
    <name evidence="2" type="ORF">BKA59DRAFT_460920</name>
</gene>
<dbReference type="EMBL" id="JAGPXF010000008">
    <property type="protein sequence ID" value="KAH7233465.1"/>
    <property type="molecule type" value="Genomic_DNA"/>
</dbReference>
<dbReference type="Proteomes" id="UP000813427">
    <property type="component" value="Unassembled WGS sequence"/>
</dbReference>
<dbReference type="OrthoDB" id="10597747at2759"/>
<proteinExistence type="predicted"/>
<comment type="caution">
    <text evidence="2">The sequence shown here is derived from an EMBL/GenBank/DDBJ whole genome shotgun (WGS) entry which is preliminary data.</text>
</comment>
<feature type="region of interest" description="Disordered" evidence="1">
    <location>
        <begin position="55"/>
        <end position="97"/>
    </location>
</feature>
<evidence type="ECO:0000313" key="2">
    <source>
        <dbReference type="EMBL" id="KAH7233465.1"/>
    </source>
</evidence>
<reference evidence="2" key="1">
    <citation type="journal article" date="2021" name="Nat. Commun.">
        <title>Genetic determinants of endophytism in the Arabidopsis root mycobiome.</title>
        <authorList>
            <person name="Mesny F."/>
            <person name="Miyauchi S."/>
            <person name="Thiergart T."/>
            <person name="Pickel B."/>
            <person name="Atanasova L."/>
            <person name="Karlsson M."/>
            <person name="Huettel B."/>
            <person name="Barry K.W."/>
            <person name="Haridas S."/>
            <person name="Chen C."/>
            <person name="Bauer D."/>
            <person name="Andreopoulos W."/>
            <person name="Pangilinan J."/>
            <person name="LaButti K."/>
            <person name="Riley R."/>
            <person name="Lipzen A."/>
            <person name="Clum A."/>
            <person name="Drula E."/>
            <person name="Henrissat B."/>
            <person name="Kohler A."/>
            <person name="Grigoriev I.V."/>
            <person name="Martin F.M."/>
            <person name="Hacquard S."/>
        </authorList>
    </citation>
    <scope>NUCLEOTIDE SEQUENCE</scope>
    <source>
        <strain evidence="2">MPI-SDFR-AT-0068</strain>
    </source>
</reference>
<sequence>MAMADVIFGNALVVEGVATLLSSNRFSPPPEMPLPGPSQTQGSRFRKLLPREAPIQEQPTQEGSHLPTGRLGIQDAVPPSAPPMSRAAHAGPSQELVPTQWPPHRVPLQEEPTQEGSHQELPTGYVGIQELVPQYDPLMFNAEHAGPSLEPSQWEPQAEQAAMGMSIPTWVPPIAEVTRAGEFQGVLPQDQPWEPVFERFSHYRPLEPSLPEGLHTGLPQEVVSGEKQFEEAQSQEQPPQEPQARWGAIPEFPTAGTMASSTAGGQYVAAHNRTADDHTSPDSAESSTWDPHKPGRHQRRG</sequence>
<accession>A0A8K0RNM8</accession>
<feature type="region of interest" description="Disordered" evidence="1">
    <location>
        <begin position="226"/>
        <end position="301"/>
    </location>
</feature>
<name>A0A8K0RNM8_9HYPO</name>